<feature type="transmembrane region" description="Helical" evidence="1">
    <location>
        <begin position="91"/>
        <end position="108"/>
    </location>
</feature>
<dbReference type="AlphaFoldDB" id="A0A9E7PKY4"/>
<reference evidence="2" key="1">
    <citation type="submission" date="2022-04" db="EMBL/GenBank/DDBJ databases">
        <title>Complete genome of Methanoplanus endosymbiosus DSM 3599.</title>
        <authorList>
            <person name="Chen S.-C."/>
            <person name="You Y.-T."/>
            <person name="Zhou Y.-Z."/>
            <person name="Lai M.-C."/>
        </authorList>
    </citation>
    <scope>NUCLEOTIDE SEQUENCE</scope>
    <source>
        <strain evidence="2">DSM 3599</strain>
    </source>
</reference>
<dbReference type="RefSeq" id="WP_257742230.1">
    <property type="nucleotide sequence ID" value="NZ_CP096115.1"/>
</dbReference>
<dbReference type="GeneID" id="74308445"/>
<name>A0A9E7PKY4_9EURY</name>
<accession>A0A9E7PKY4</accession>
<dbReference type="KEGG" id="mend:L6E24_12045"/>
<evidence type="ECO:0000313" key="3">
    <source>
        <dbReference type="Proteomes" id="UP001060368"/>
    </source>
</evidence>
<proteinExistence type="predicted"/>
<evidence type="ECO:0000313" key="2">
    <source>
        <dbReference type="EMBL" id="UUX92078.1"/>
    </source>
</evidence>
<dbReference type="Proteomes" id="UP001060368">
    <property type="component" value="Chromosome"/>
</dbReference>
<protein>
    <submittedName>
        <fullName evidence="2">Uncharacterized protein</fullName>
    </submittedName>
</protein>
<organism evidence="2 3">
    <name type="scientific">Methanoplanus endosymbiosus</name>
    <dbReference type="NCBI Taxonomy" id="33865"/>
    <lineage>
        <taxon>Archaea</taxon>
        <taxon>Methanobacteriati</taxon>
        <taxon>Methanobacteriota</taxon>
        <taxon>Stenosarchaea group</taxon>
        <taxon>Methanomicrobia</taxon>
        <taxon>Methanomicrobiales</taxon>
        <taxon>Methanomicrobiaceae</taxon>
        <taxon>Methanoplanus</taxon>
    </lineage>
</organism>
<keyword evidence="3" id="KW-1185">Reference proteome</keyword>
<keyword evidence="1" id="KW-0472">Membrane</keyword>
<evidence type="ECO:0000256" key="1">
    <source>
        <dbReference type="SAM" id="Phobius"/>
    </source>
</evidence>
<dbReference type="EMBL" id="CP096115">
    <property type="protein sequence ID" value="UUX92078.1"/>
    <property type="molecule type" value="Genomic_DNA"/>
</dbReference>
<keyword evidence="1" id="KW-0812">Transmembrane</keyword>
<sequence>MQLADDLASVEFGDQKFAIHERPLDLIMGRKTIRCYLVDEAAGGSAILRRETDANGYTALDVSFNGWEIAKIVDNSVSRVAWQPDNDSRKVAIAFIVGGLLFGFLALLI</sequence>
<gene>
    <name evidence="2" type="ORF">L6E24_12045</name>
</gene>
<keyword evidence="1" id="KW-1133">Transmembrane helix</keyword>